<keyword evidence="5" id="KW-0249">Electron transport</keyword>
<evidence type="ECO:0000256" key="5">
    <source>
        <dbReference type="ARBA" id="ARBA00022982"/>
    </source>
</evidence>
<dbReference type="InterPro" id="IPR038266">
    <property type="entry name" value="NapC/NirT_cytc_sf"/>
</dbReference>
<evidence type="ECO:0000256" key="4">
    <source>
        <dbReference type="ARBA" id="ARBA00022723"/>
    </source>
</evidence>
<comment type="caution">
    <text evidence="8">The sequence shown here is derived from an EMBL/GenBank/DDBJ whole genome shotgun (WGS) entry which is preliminary data.</text>
</comment>
<protein>
    <recommendedName>
        <fullName evidence="7">NapC/NirT cytochrome c N-terminal domain-containing protein</fullName>
    </recommendedName>
</protein>
<evidence type="ECO:0000313" key="8">
    <source>
        <dbReference type="EMBL" id="HET98557.1"/>
    </source>
</evidence>
<dbReference type="AlphaFoldDB" id="A0A7C2XAX7"/>
<organism evidence="8">
    <name type="scientific">Desulfurivibrio alkaliphilus</name>
    <dbReference type="NCBI Taxonomy" id="427923"/>
    <lineage>
        <taxon>Bacteria</taxon>
        <taxon>Pseudomonadati</taxon>
        <taxon>Thermodesulfobacteriota</taxon>
        <taxon>Desulfobulbia</taxon>
        <taxon>Desulfobulbales</taxon>
        <taxon>Desulfobulbaceae</taxon>
        <taxon>Desulfurivibrio</taxon>
    </lineage>
</organism>
<dbReference type="InterPro" id="IPR005126">
    <property type="entry name" value="NapC/NirT_cyt_c_N"/>
</dbReference>
<dbReference type="Gene3D" id="1.10.3820.10">
    <property type="entry name" value="Di-heme elbow motif domain"/>
    <property type="match status" value="1"/>
</dbReference>
<reference evidence="8" key="1">
    <citation type="journal article" date="2020" name="mSystems">
        <title>Genome- and Community-Level Interaction Insights into Carbon Utilization and Element Cycling Functions of Hydrothermarchaeota in Hydrothermal Sediment.</title>
        <authorList>
            <person name="Zhou Z."/>
            <person name="Liu Y."/>
            <person name="Xu W."/>
            <person name="Pan J."/>
            <person name="Luo Z.H."/>
            <person name="Li M."/>
        </authorList>
    </citation>
    <scope>NUCLEOTIDE SEQUENCE [LARGE SCALE GENOMIC DNA]</scope>
    <source>
        <strain evidence="8">SpSt-1224</strain>
    </source>
</reference>
<sequence length="156" mass="17687">MNKLSQKTWIILGVAALVIVIASSVMARKTSSDSFCISCHAYEKVSWDHSDHPDVGCISCHTKGTITDKTKGLRKVYLTLSGQVNPHNDKLPSYKEAITDNCVGCHMTEEILESRPVFKERHEEYRKYAVGCVECHEPGHVKKMREQRNVPTRWSL</sequence>
<dbReference type="Pfam" id="PF03264">
    <property type="entry name" value="Cytochrom_NNT"/>
    <property type="match status" value="1"/>
</dbReference>
<dbReference type="Proteomes" id="UP000885986">
    <property type="component" value="Unassembled WGS sequence"/>
</dbReference>
<accession>A0A7C2XAX7</accession>
<name>A0A7C2XAX7_9BACT</name>
<dbReference type="GO" id="GO:0046872">
    <property type="term" value="F:metal ion binding"/>
    <property type="evidence" value="ECO:0007669"/>
    <property type="project" value="UniProtKB-KW"/>
</dbReference>
<gene>
    <name evidence="8" type="ORF">ENN98_07725</name>
</gene>
<evidence type="ECO:0000256" key="6">
    <source>
        <dbReference type="ARBA" id="ARBA00023004"/>
    </source>
</evidence>
<proteinExistence type="predicted"/>
<dbReference type="GO" id="GO:0030313">
    <property type="term" value="C:cell envelope"/>
    <property type="evidence" value="ECO:0007669"/>
    <property type="project" value="UniProtKB-SubCell"/>
</dbReference>
<keyword evidence="4" id="KW-0479">Metal-binding</keyword>
<keyword evidence="2" id="KW-0813">Transport</keyword>
<comment type="subcellular location">
    <subcellularLocation>
        <location evidence="1">Cell envelope</location>
    </subcellularLocation>
</comment>
<evidence type="ECO:0000256" key="2">
    <source>
        <dbReference type="ARBA" id="ARBA00022448"/>
    </source>
</evidence>
<dbReference type="EMBL" id="DSDS01000174">
    <property type="protein sequence ID" value="HET98557.1"/>
    <property type="molecule type" value="Genomic_DNA"/>
</dbReference>
<evidence type="ECO:0000256" key="3">
    <source>
        <dbReference type="ARBA" id="ARBA00022617"/>
    </source>
</evidence>
<dbReference type="SUPFAM" id="SSF48695">
    <property type="entry name" value="Multiheme cytochromes"/>
    <property type="match status" value="1"/>
</dbReference>
<keyword evidence="3" id="KW-0349">Heme</keyword>
<evidence type="ECO:0000259" key="7">
    <source>
        <dbReference type="Pfam" id="PF03264"/>
    </source>
</evidence>
<dbReference type="InterPro" id="IPR036280">
    <property type="entry name" value="Multihaem_cyt_sf"/>
</dbReference>
<evidence type="ECO:0000256" key="1">
    <source>
        <dbReference type="ARBA" id="ARBA00004196"/>
    </source>
</evidence>
<keyword evidence="6" id="KW-0408">Iron</keyword>
<feature type="domain" description="NapC/NirT cytochrome c N-terminal" evidence="7">
    <location>
        <begin position="9"/>
        <end position="137"/>
    </location>
</feature>